<evidence type="ECO:0000313" key="1">
    <source>
        <dbReference type="EMBL" id="MBT2988652.1"/>
    </source>
</evidence>
<dbReference type="InterPro" id="IPR010323">
    <property type="entry name" value="DUF924"/>
</dbReference>
<dbReference type="EMBL" id="JAHHGM010000005">
    <property type="protein sequence ID" value="MBT2988652.1"/>
    <property type="molecule type" value="Genomic_DNA"/>
</dbReference>
<comment type="caution">
    <text evidence="1">The sequence shown here is derived from an EMBL/GenBank/DDBJ whole genome shotgun (WGS) entry which is preliminary data.</text>
</comment>
<accession>A0A944QT32</accession>
<protein>
    <submittedName>
        <fullName evidence="1">DUF924 domain-containing protein</fullName>
    </submittedName>
</protein>
<dbReference type="InterPro" id="IPR011990">
    <property type="entry name" value="TPR-like_helical_dom_sf"/>
</dbReference>
<dbReference type="Pfam" id="PF06041">
    <property type="entry name" value="DUF924"/>
    <property type="match status" value="1"/>
</dbReference>
<dbReference type="Gene3D" id="1.20.58.320">
    <property type="entry name" value="TPR-like"/>
    <property type="match status" value="1"/>
</dbReference>
<reference evidence="1 2" key="1">
    <citation type="submission" date="2021-05" db="EMBL/GenBank/DDBJ databases">
        <title>Genetic and Functional Diversity in Clade A Lucinid endosymbionts from the Bahamas.</title>
        <authorList>
            <person name="Giani N.M."/>
            <person name="Engel A.S."/>
            <person name="Campbell B.J."/>
        </authorList>
    </citation>
    <scope>NUCLEOTIDE SEQUENCE [LARGE SCALE GENOMIC DNA]</scope>
    <source>
        <strain evidence="1">LUC16012Gg_MoonRockCtena</strain>
    </source>
</reference>
<organism evidence="1 2">
    <name type="scientific">Candidatus Thiodiazotropha taylori</name>
    <dbReference type="NCBI Taxonomy" id="2792791"/>
    <lineage>
        <taxon>Bacteria</taxon>
        <taxon>Pseudomonadati</taxon>
        <taxon>Pseudomonadota</taxon>
        <taxon>Gammaproteobacteria</taxon>
        <taxon>Chromatiales</taxon>
        <taxon>Sedimenticolaceae</taxon>
        <taxon>Candidatus Thiodiazotropha</taxon>
    </lineage>
</organism>
<dbReference type="AlphaFoldDB" id="A0A944QT32"/>
<dbReference type="Gene3D" id="1.25.40.10">
    <property type="entry name" value="Tetratricopeptide repeat domain"/>
    <property type="match status" value="1"/>
</dbReference>
<dbReference type="SUPFAM" id="SSF48452">
    <property type="entry name" value="TPR-like"/>
    <property type="match status" value="1"/>
</dbReference>
<name>A0A944QT32_9GAMM</name>
<sequence length="183" mass="21184">MQSDEIDQLIGFWFSDRVKPLHFNSTAAFDEEIRDRYFALWQRAEKGGLEHWKASKEGCIALVILLDQFPLNMFRGRAEAFATEAQSRDVAGHAIEAGFDKQMPAEWRAFLYLPYMHSESLSDQERSVVLFESAGLKANLKWAKHHRELIRRFGRFPHRNEILGRESTADEIGYLQSDQSFTG</sequence>
<proteinExistence type="predicted"/>
<dbReference type="Proteomes" id="UP000770889">
    <property type="component" value="Unassembled WGS sequence"/>
</dbReference>
<gene>
    <name evidence="1" type="ORF">KME65_06775</name>
</gene>
<evidence type="ECO:0000313" key="2">
    <source>
        <dbReference type="Proteomes" id="UP000770889"/>
    </source>
</evidence>